<accession>A0AA35TBK1</accession>
<feature type="signal peptide" evidence="1">
    <location>
        <begin position="1"/>
        <end position="23"/>
    </location>
</feature>
<keyword evidence="1" id="KW-0732">Signal</keyword>
<evidence type="ECO:0000259" key="2">
    <source>
        <dbReference type="PROSITE" id="PS50835"/>
    </source>
</evidence>
<comment type="caution">
    <text evidence="3">The sequence shown here is derived from an EMBL/GenBank/DDBJ whole genome shotgun (WGS) entry which is preliminary data.</text>
</comment>
<feature type="domain" description="Ig-like" evidence="2">
    <location>
        <begin position="19"/>
        <end position="121"/>
    </location>
</feature>
<keyword evidence="4" id="KW-1185">Reference proteome</keyword>
<evidence type="ECO:0000256" key="1">
    <source>
        <dbReference type="SAM" id="SignalP"/>
    </source>
</evidence>
<evidence type="ECO:0000313" key="3">
    <source>
        <dbReference type="EMBL" id="CAI8044954.1"/>
    </source>
</evidence>
<dbReference type="AlphaFoldDB" id="A0AA35TBK1"/>
<proteinExistence type="predicted"/>
<reference evidence="3" key="1">
    <citation type="submission" date="2023-03" db="EMBL/GenBank/DDBJ databases">
        <authorList>
            <person name="Steffen K."/>
            <person name="Cardenas P."/>
        </authorList>
    </citation>
    <scope>NUCLEOTIDE SEQUENCE</scope>
</reference>
<feature type="non-terminal residue" evidence="3">
    <location>
        <position position="121"/>
    </location>
</feature>
<sequence>MIFSIIAAPLLLLAAAQAPLTGATECESYMYTLQPPEGIVCSPYIRGILNLTCAVSGDRVEDIHWYFRPPGGTSSQSVVLSNSSQVTIARSEFEGDYTVVMVVVDLSAENEGFYWCQGLVR</sequence>
<dbReference type="EMBL" id="CASHTH010003436">
    <property type="protein sequence ID" value="CAI8044954.1"/>
    <property type="molecule type" value="Genomic_DNA"/>
</dbReference>
<dbReference type="Gene3D" id="2.60.40.10">
    <property type="entry name" value="Immunoglobulins"/>
    <property type="match status" value="1"/>
</dbReference>
<evidence type="ECO:0000313" key="4">
    <source>
        <dbReference type="Proteomes" id="UP001174909"/>
    </source>
</evidence>
<gene>
    <name evidence="3" type="ORF">GBAR_LOCUS24885</name>
</gene>
<name>A0AA35TBK1_GEOBA</name>
<dbReference type="InterPro" id="IPR013783">
    <property type="entry name" value="Ig-like_fold"/>
</dbReference>
<dbReference type="SUPFAM" id="SSF48726">
    <property type="entry name" value="Immunoglobulin"/>
    <property type="match status" value="1"/>
</dbReference>
<dbReference type="InterPro" id="IPR007110">
    <property type="entry name" value="Ig-like_dom"/>
</dbReference>
<protein>
    <recommendedName>
        <fullName evidence="2">Ig-like domain-containing protein</fullName>
    </recommendedName>
</protein>
<dbReference type="InterPro" id="IPR036179">
    <property type="entry name" value="Ig-like_dom_sf"/>
</dbReference>
<dbReference type="PROSITE" id="PS50835">
    <property type="entry name" value="IG_LIKE"/>
    <property type="match status" value="1"/>
</dbReference>
<feature type="chain" id="PRO_5041237851" description="Ig-like domain-containing protein" evidence="1">
    <location>
        <begin position="24"/>
        <end position="121"/>
    </location>
</feature>
<dbReference type="Proteomes" id="UP001174909">
    <property type="component" value="Unassembled WGS sequence"/>
</dbReference>
<organism evidence="3 4">
    <name type="scientific">Geodia barretti</name>
    <name type="common">Barrett's horny sponge</name>
    <dbReference type="NCBI Taxonomy" id="519541"/>
    <lineage>
        <taxon>Eukaryota</taxon>
        <taxon>Metazoa</taxon>
        <taxon>Porifera</taxon>
        <taxon>Demospongiae</taxon>
        <taxon>Heteroscleromorpha</taxon>
        <taxon>Tetractinellida</taxon>
        <taxon>Astrophorina</taxon>
        <taxon>Geodiidae</taxon>
        <taxon>Geodia</taxon>
    </lineage>
</organism>